<feature type="transmembrane region" description="Helical" evidence="1">
    <location>
        <begin position="145"/>
        <end position="165"/>
    </location>
</feature>
<dbReference type="Pfam" id="PF10277">
    <property type="entry name" value="Frag1"/>
    <property type="match status" value="1"/>
</dbReference>
<dbReference type="Proteomes" id="UP001149090">
    <property type="component" value="Unassembled WGS sequence"/>
</dbReference>
<organism evidence="3 4">
    <name type="scientific">Anaeramoeba ignava</name>
    <name type="common">Anaerobic marine amoeba</name>
    <dbReference type="NCBI Taxonomy" id="1746090"/>
    <lineage>
        <taxon>Eukaryota</taxon>
        <taxon>Metamonada</taxon>
        <taxon>Anaeramoebidae</taxon>
        <taxon>Anaeramoeba</taxon>
    </lineage>
</organism>
<evidence type="ECO:0000313" key="3">
    <source>
        <dbReference type="EMBL" id="KAJ5077542.1"/>
    </source>
</evidence>
<feature type="transmembrane region" description="Helical" evidence="1">
    <location>
        <begin position="221"/>
        <end position="240"/>
    </location>
</feature>
<accession>A0A9Q0LRA0</accession>
<feature type="transmembrane region" description="Helical" evidence="1">
    <location>
        <begin position="93"/>
        <end position="115"/>
    </location>
</feature>
<evidence type="ECO:0000313" key="4">
    <source>
        <dbReference type="Proteomes" id="UP001149090"/>
    </source>
</evidence>
<proteinExistence type="predicted"/>
<dbReference type="EMBL" id="JAPDFW010000057">
    <property type="protein sequence ID" value="KAJ5077542.1"/>
    <property type="molecule type" value="Genomic_DNA"/>
</dbReference>
<feature type="domain" description="CWH43-like N-terminal" evidence="2">
    <location>
        <begin position="16"/>
        <end position="248"/>
    </location>
</feature>
<dbReference type="PROSITE" id="PS51257">
    <property type="entry name" value="PROKAR_LIPOPROTEIN"/>
    <property type="match status" value="1"/>
</dbReference>
<dbReference type="AlphaFoldDB" id="A0A9Q0LRA0"/>
<keyword evidence="1" id="KW-0812">Transmembrane</keyword>
<keyword evidence="4" id="KW-1185">Reference proteome</keyword>
<reference evidence="3" key="1">
    <citation type="submission" date="2022-10" db="EMBL/GenBank/DDBJ databases">
        <title>Novel sulphate-reducing endosymbionts in the free-living metamonad Anaeramoeba.</title>
        <authorList>
            <person name="Jerlstrom-Hultqvist J."/>
            <person name="Cepicka I."/>
            <person name="Gallot-Lavallee L."/>
            <person name="Salas-Leiva D."/>
            <person name="Curtis B.A."/>
            <person name="Zahonova K."/>
            <person name="Pipaliya S."/>
            <person name="Dacks J."/>
            <person name="Roger A.J."/>
        </authorList>
    </citation>
    <scope>NUCLEOTIDE SEQUENCE</scope>
    <source>
        <strain evidence="3">BMAN</strain>
    </source>
</reference>
<keyword evidence="1" id="KW-1133">Transmembrane helix</keyword>
<keyword evidence="1" id="KW-0472">Membrane</keyword>
<feature type="transmembrane region" description="Helical" evidence="1">
    <location>
        <begin position="59"/>
        <end position="81"/>
    </location>
</feature>
<dbReference type="InterPro" id="IPR019402">
    <property type="entry name" value="CWH43_N"/>
</dbReference>
<protein>
    <submittedName>
        <fullName evidence="3">Fasting-inducible integral membrane protein tm6p1-related</fullName>
    </submittedName>
</protein>
<comment type="caution">
    <text evidence="3">The sequence shown here is derived from an EMBL/GenBank/DDBJ whole genome shotgun (WGS) entry which is preliminary data.</text>
</comment>
<evidence type="ECO:0000259" key="2">
    <source>
        <dbReference type="Pfam" id="PF10277"/>
    </source>
</evidence>
<name>A0A9Q0LRA0_ANAIG</name>
<evidence type="ECO:0000256" key="1">
    <source>
        <dbReference type="SAM" id="Phobius"/>
    </source>
</evidence>
<sequence length="263" mass="30174">MKTFNQNIKFRLSIKVFMRILVILGIVTIIGCQVVGKYYKHFDSAITTVSLTENQAPERYIAVSFFPMIGISFVFFSFLINKTHKMRWPRYKSLRTLILISGTIAGICIMIQSVVPLQPDFLTIRENQHQPFVLTLESRVHLQSASALFVSSLVHMISVILLMYLTRDWKQNISVFLARIGFLVMHLIGFLGSFVILFYSSSVLKRAKTLEEMKKFAETNTIIMALLQFCSLIGIIFYFGSFSADFKGAYLTVQGFEDEQKRK</sequence>
<feature type="transmembrane region" description="Helical" evidence="1">
    <location>
        <begin position="177"/>
        <end position="201"/>
    </location>
</feature>
<feature type="transmembrane region" description="Helical" evidence="1">
    <location>
        <begin position="20"/>
        <end position="39"/>
    </location>
</feature>
<gene>
    <name evidence="3" type="ORF">M0811_05641</name>
</gene>